<dbReference type="EMBL" id="JAHLFV010000188">
    <property type="protein sequence ID" value="MBU3850512.1"/>
    <property type="molecule type" value="Genomic_DNA"/>
</dbReference>
<evidence type="ECO:0000313" key="10">
    <source>
        <dbReference type="Proteomes" id="UP000823914"/>
    </source>
</evidence>
<dbReference type="HAMAP" id="MF_00083">
    <property type="entry name" value="Pept_tRNA_hydro_bact"/>
    <property type="match status" value="1"/>
</dbReference>
<evidence type="ECO:0000256" key="4">
    <source>
        <dbReference type="ARBA" id="ARBA00022801"/>
    </source>
</evidence>
<name>A0A9E2L464_9SPIR</name>
<comment type="catalytic activity">
    <reaction evidence="8">
        <text>an N-acyl-L-alpha-aminoacyl-tRNA + H2O = an N-acyl-L-amino acid + a tRNA + H(+)</text>
        <dbReference type="Rhea" id="RHEA:54448"/>
        <dbReference type="Rhea" id="RHEA-COMP:10123"/>
        <dbReference type="Rhea" id="RHEA-COMP:13883"/>
        <dbReference type="ChEBI" id="CHEBI:15377"/>
        <dbReference type="ChEBI" id="CHEBI:15378"/>
        <dbReference type="ChEBI" id="CHEBI:59874"/>
        <dbReference type="ChEBI" id="CHEBI:78442"/>
        <dbReference type="ChEBI" id="CHEBI:138191"/>
        <dbReference type="EC" id="3.1.1.29"/>
    </reaction>
</comment>
<organism evidence="9 10">
    <name type="scientific">Candidatus Treponema excrementipullorum</name>
    <dbReference type="NCBI Taxonomy" id="2838768"/>
    <lineage>
        <taxon>Bacteria</taxon>
        <taxon>Pseudomonadati</taxon>
        <taxon>Spirochaetota</taxon>
        <taxon>Spirochaetia</taxon>
        <taxon>Spirochaetales</taxon>
        <taxon>Treponemataceae</taxon>
        <taxon>Treponema</taxon>
    </lineage>
</organism>
<evidence type="ECO:0000256" key="2">
    <source>
        <dbReference type="ARBA" id="ARBA00022490"/>
    </source>
</evidence>
<dbReference type="InterPro" id="IPR018171">
    <property type="entry name" value="Pept_tRNA_hydro_CS"/>
</dbReference>
<dbReference type="EC" id="3.1.1.29" evidence="1 8"/>
<comment type="subunit">
    <text evidence="8">Monomer.</text>
</comment>
<dbReference type="GO" id="GO:0004045">
    <property type="term" value="F:peptidyl-tRNA hydrolase activity"/>
    <property type="evidence" value="ECO:0007669"/>
    <property type="project" value="UniProtKB-UniRule"/>
</dbReference>
<dbReference type="InterPro" id="IPR036416">
    <property type="entry name" value="Pept_tRNA_hydro_sf"/>
</dbReference>
<feature type="binding site" evidence="8">
    <location>
        <position position="113"/>
    </location>
    <ligand>
        <name>tRNA</name>
        <dbReference type="ChEBI" id="CHEBI:17843"/>
    </ligand>
</feature>
<feature type="binding site" evidence="8">
    <location>
        <position position="65"/>
    </location>
    <ligand>
        <name>tRNA</name>
        <dbReference type="ChEBI" id="CHEBI:17843"/>
    </ligand>
</feature>
<dbReference type="PANTHER" id="PTHR17224:SF1">
    <property type="entry name" value="PEPTIDYL-TRNA HYDROLASE"/>
    <property type="match status" value="1"/>
</dbReference>
<dbReference type="PANTHER" id="PTHR17224">
    <property type="entry name" value="PEPTIDYL-TRNA HYDROLASE"/>
    <property type="match status" value="1"/>
</dbReference>
<evidence type="ECO:0000256" key="5">
    <source>
        <dbReference type="ARBA" id="ARBA00022884"/>
    </source>
</evidence>
<dbReference type="Pfam" id="PF01195">
    <property type="entry name" value="Pept_tRNA_hydro"/>
    <property type="match status" value="1"/>
</dbReference>
<feature type="active site" description="Proton acceptor" evidence="8">
    <location>
        <position position="20"/>
    </location>
</feature>
<proteinExistence type="inferred from homology"/>
<protein>
    <recommendedName>
        <fullName evidence="7 8">Peptidyl-tRNA hydrolase</fullName>
        <shortName evidence="8">Pth</shortName>
        <ecNumber evidence="1 8">3.1.1.29</ecNumber>
    </recommendedName>
</protein>
<feature type="site" description="Discriminates between blocked and unblocked aminoacyl-tRNA" evidence="8">
    <location>
        <position position="10"/>
    </location>
</feature>
<keyword evidence="5 8" id="KW-0694">RNA-binding</keyword>
<dbReference type="AlphaFoldDB" id="A0A9E2L464"/>
<evidence type="ECO:0000313" key="9">
    <source>
        <dbReference type="EMBL" id="MBU3850512.1"/>
    </source>
</evidence>
<feature type="binding site" evidence="8">
    <location>
        <position position="67"/>
    </location>
    <ligand>
        <name>tRNA</name>
        <dbReference type="ChEBI" id="CHEBI:17843"/>
    </ligand>
</feature>
<dbReference type="SUPFAM" id="SSF53178">
    <property type="entry name" value="Peptidyl-tRNA hydrolase-like"/>
    <property type="match status" value="1"/>
</dbReference>
<comment type="subcellular location">
    <subcellularLocation>
        <location evidence="8">Cytoplasm</location>
    </subcellularLocation>
</comment>
<dbReference type="Proteomes" id="UP000823914">
    <property type="component" value="Unassembled WGS sequence"/>
</dbReference>
<keyword evidence="4 8" id="KW-0378">Hydrolase</keyword>
<dbReference type="GO" id="GO:0072344">
    <property type="term" value="P:rescue of stalled ribosome"/>
    <property type="evidence" value="ECO:0007669"/>
    <property type="project" value="UniProtKB-UniRule"/>
</dbReference>
<evidence type="ECO:0000256" key="8">
    <source>
        <dbReference type="HAMAP-Rule" id="MF_00083"/>
    </source>
</evidence>
<dbReference type="NCBIfam" id="TIGR00447">
    <property type="entry name" value="pth"/>
    <property type="match status" value="1"/>
</dbReference>
<dbReference type="CDD" id="cd00462">
    <property type="entry name" value="PTH"/>
    <property type="match status" value="1"/>
</dbReference>
<comment type="similarity">
    <text evidence="6 8">Belongs to the PTH family.</text>
</comment>
<feature type="site" description="Stabilizes the basic form of H active site to accept a proton" evidence="8">
    <location>
        <position position="92"/>
    </location>
</feature>
<dbReference type="InterPro" id="IPR001328">
    <property type="entry name" value="Pept_tRNA_hydro"/>
</dbReference>
<feature type="binding site" evidence="8">
    <location>
        <position position="15"/>
    </location>
    <ligand>
        <name>tRNA</name>
        <dbReference type="ChEBI" id="CHEBI:17843"/>
    </ligand>
</feature>
<keyword evidence="3 8" id="KW-0820">tRNA-binding</keyword>
<reference evidence="9" key="1">
    <citation type="journal article" date="2021" name="PeerJ">
        <title>Extensive microbial diversity within the chicken gut microbiome revealed by metagenomics and culture.</title>
        <authorList>
            <person name="Gilroy R."/>
            <person name="Ravi A."/>
            <person name="Getino M."/>
            <person name="Pursley I."/>
            <person name="Horton D.L."/>
            <person name="Alikhan N.F."/>
            <person name="Baker D."/>
            <person name="Gharbi K."/>
            <person name="Hall N."/>
            <person name="Watson M."/>
            <person name="Adriaenssens E.M."/>
            <person name="Foster-Nyarko E."/>
            <person name="Jarju S."/>
            <person name="Secka A."/>
            <person name="Antonio M."/>
            <person name="Oren A."/>
            <person name="Chaudhuri R.R."/>
            <person name="La Ragione R."/>
            <person name="Hildebrand F."/>
            <person name="Pallen M.J."/>
        </authorList>
    </citation>
    <scope>NUCLEOTIDE SEQUENCE</scope>
    <source>
        <strain evidence="9">Gambia15-2214</strain>
    </source>
</reference>
<accession>A0A9E2L464</accession>
<comment type="caution">
    <text evidence="9">The sequence shown here is derived from an EMBL/GenBank/DDBJ whole genome shotgun (WGS) entry which is preliminary data.</text>
</comment>
<dbReference type="GO" id="GO:0005737">
    <property type="term" value="C:cytoplasm"/>
    <property type="evidence" value="ECO:0007669"/>
    <property type="project" value="UniProtKB-SubCell"/>
</dbReference>
<evidence type="ECO:0000256" key="3">
    <source>
        <dbReference type="ARBA" id="ARBA00022555"/>
    </source>
</evidence>
<reference evidence="9" key="2">
    <citation type="submission" date="2021-04" db="EMBL/GenBank/DDBJ databases">
        <authorList>
            <person name="Gilroy R."/>
        </authorList>
    </citation>
    <scope>NUCLEOTIDE SEQUENCE</scope>
    <source>
        <strain evidence="9">Gambia15-2214</strain>
    </source>
</reference>
<evidence type="ECO:0000256" key="6">
    <source>
        <dbReference type="ARBA" id="ARBA00038063"/>
    </source>
</evidence>
<dbReference type="GO" id="GO:0006515">
    <property type="term" value="P:protein quality control for misfolded or incompletely synthesized proteins"/>
    <property type="evidence" value="ECO:0007669"/>
    <property type="project" value="UniProtKB-UniRule"/>
</dbReference>
<comment type="function">
    <text evidence="8">Hydrolyzes ribosome-free peptidyl-tRNAs (with 1 or more amino acids incorporated), which drop off the ribosome during protein synthesis, or as a result of ribosome stalling.</text>
</comment>
<dbReference type="Gene3D" id="3.40.50.1470">
    <property type="entry name" value="Peptidyl-tRNA hydrolase"/>
    <property type="match status" value="1"/>
</dbReference>
<gene>
    <name evidence="8 9" type="primary">pth</name>
    <name evidence="9" type="ORF">IAA16_08105</name>
</gene>
<evidence type="ECO:0000256" key="1">
    <source>
        <dbReference type="ARBA" id="ARBA00013260"/>
    </source>
</evidence>
<sequence>MISLVAFLGNYGTQYKNTRHNVAWLFEDSLSFLQFSDWKKKFQGYYTSDDTLAQRRVYFLKPETYMNLSGDSIGQLTRFYKIPPEEVLVVHDELELPMGTVSLKKGGGLGGHNGLRSTKAVLGTPDFWRLRFGIGRPDHKDIAQYVLSDFTGDEKIILSQIFPAAAQLLEDILSGKPEDFLPEWNKKKLMP</sequence>
<keyword evidence="2 8" id="KW-0963">Cytoplasm</keyword>
<dbReference type="PROSITE" id="PS01196">
    <property type="entry name" value="PEPT_TRNA_HYDROL_2"/>
    <property type="match status" value="1"/>
</dbReference>
<evidence type="ECO:0000256" key="7">
    <source>
        <dbReference type="ARBA" id="ARBA00050038"/>
    </source>
</evidence>
<comment type="function">
    <text evidence="8">Catalyzes the release of premature peptidyl moieties from peptidyl-tRNA molecules trapped in stalled 50S ribosomal subunits, and thus maintains levels of free tRNAs and 50S ribosomes.</text>
</comment>
<dbReference type="GO" id="GO:0000049">
    <property type="term" value="F:tRNA binding"/>
    <property type="evidence" value="ECO:0007669"/>
    <property type="project" value="UniProtKB-UniRule"/>
</dbReference>